<keyword evidence="2" id="KW-0812">Transmembrane</keyword>
<keyword evidence="4" id="KW-1185">Reference proteome</keyword>
<feature type="transmembrane region" description="Helical" evidence="2">
    <location>
        <begin position="55"/>
        <end position="75"/>
    </location>
</feature>
<protein>
    <submittedName>
        <fullName evidence="3">Uncharacterized protein</fullName>
    </submittedName>
</protein>
<evidence type="ECO:0000256" key="2">
    <source>
        <dbReference type="SAM" id="Phobius"/>
    </source>
</evidence>
<keyword evidence="2" id="KW-1133">Transmembrane helix</keyword>
<dbReference type="Proteomes" id="UP001499854">
    <property type="component" value="Unassembled WGS sequence"/>
</dbReference>
<evidence type="ECO:0000313" key="3">
    <source>
        <dbReference type="EMBL" id="GAA2001161.1"/>
    </source>
</evidence>
<feature type="transmembrane region" description="Helical" evidence="2">
    <location>
        <begin position="205"/>
        <end position="231"/>
    </location>
</feature>
<comment type="caution">
    <text evidence="3">The sequence shown here is derived from an EMBL/GenBank/DDBJ whole genome shotgun (WGS) entry which is preliminary data.</text>
</comment>
<name>A0ABP5ENA4_9ACTN</name>
<accession>A0ABP5ENA4</accession>
<evidence type="ECO:0000256" key="1">
    <source>
        <dbReference type="SAM" id="MobiDB-lite"/>
    </source>
</evidence>
<gene>
    <name evidence="3" type="ORF">GCM10009838_78600</name>
</gene>
<feature type="region of interest" description="Disordered" evidence="1">
    <location>
        <begin position="1"/>
        <end position="24"/>
    </location>
</feature>
<dbReference type="EMBL" id="BAAAQM010000070">
    <property type="protein sequence ID" value="GAA2001161.1"/>
    <property type="molecule type" value="Genomic_DNA"/>
</dbReference>
<proteinExistence type="predicted"/>
<keyword evidence="2" id="KW-0472">Membrane</keyword>
<dbReference type="RefSeq" id="WP_344662295.1">
    <property type="nucleotide sequence ID" value="NZ_BAAAQM010000070.1"/>
</dbReference>
<feature type="compositionally biased region" description="Pro residues" evidence="1">
    <location>
        <begin position="14"/>
        <end position="24"/>
    </location>
</feature>
<organism evidence="3 4">
    <name type="scientific">Catenulispora subtropica</name>
    <dbReference type="NCBI Taxonomy" id="450798"/>
    <lineage>
        <taxon>Bacteria</taxon>
        <taxon>Bacillati</taxon>
        <taxon>Actinomycetota</taxon>
        <taxon>Actinomycetes</taxon>
        <taxon>Catenulisporales</taxon>
        <taxon>Catenulisporaceae</taxon>
        <taxon>Catenulispora</taxon>
    </lineage>
</organism>
<feature type="transmembrane region" description="Helical" evidence="2">
    <location>
        <begin position="167"/>
        <end position="193"/>
    </location>
</feature>
<sequence length="235" mass="25610">MATTLETSQRDEAPPPAPDGAPPPVRPYLRRRLLRWLGRWLDVRRIVPWWRRQGAAVRTIVVIGVLVGWPAPAAMVRHGWHSAEFARGLTGDQGFFTATTCLHIYPSNEGNPGQYFVCDGTFDSPSTHLPSTRAQSTYDLATGVPTRARIVDHEVETVDNGDAAASMAAWTILAFLVAVFEATVLTVLVLAVRGGPHSVGPGMRVFIITFAMIPGVFVVALLSDLAFRIYFGLSS</sequence>
<reference evidence="4" key="1">
    <citation type="journal article" date="2019" name="Int. J. Syst. Evol. Microbiol.">
        <title>The Global Catalogue of Microorganisms (GCM) 10K type strain sequencing project: providing services to taxonomists for standard genome sequencing and annotation.</title>
        <authorList>
            <consortium name="The Broad Institute Genomics Platform"/>
            <consortium name="The Broad Institute Genome Sequencing Center for Infectious Disease"/>
            <person name="Wu L."/>
            <person name="Ma J."/>
        </authorList>
    </citation>
    <scope>NUCLEOTIDE SEQUENCE [LARGE SCALE GENOMIC DNA]</scope>
    <source>
        <strain evidence="4">JCM 16013</strain>
    </source>
</reference>
<evidence type="ECO:0000313" key="4">
    <source>
        <dbReference type="Proteomes" id="UP001499854"/>
    </source>
</evidence>